<dbReference type="Gene3D" id="3.40.1350.10">
    <property type="match status" value="1"/>
</dbReference>
<proteinExistence type="inferred from homology"/>
<dbReference type="eggNOG" id="COG0792">
    <property type="taxonomic scope" value="Bacteria"/>
</dbReference>
<dbReference type="OrthoDB" id="9812968at2"/>
<sequence>MSSNANDDQARPLSDIRRRRYRSGLNAEMVVAAVYMALGHRILGRRFKTPVGEIDLIAIKGRRVAFVEVKRRASSEEAEDAITLTMRRRVRRAADLWLARNPQYQSHDVGFDLVFVLPWRFPIVMRDAL</sequence>
<evidence type="ECO:0000256" key="1">
    <source>
        <dbReference type="ARBA" id="ARBA00006738"/>
    </source>
</evidence>
<dbReference type="InterPro" id="IPR011856">
    <property type="entry name" value="tRNA_endonuc-like_dom_sf"/>
</dbReference>
<keyword evidence="3" id="KW-0812">Transmembrane</keyword>
<gene>
    <name evidence="4" type="ordered locus">Hden_3399</name>
</gene>
<dbReference type="Pfam" id="PF02021">
    <property type="entry name" value="UPF0102"/>
    <property type="match status" value="1"/>
</dbReference>
<dbReference type="PANTHER" id="PTHR34039:SF1">
    <property type="entry name" value="UPF0102 PROTEIN YRAN"/>
    <property type="match status" value="1"/>
</dbReference>
<dbReference type="InterPro" id="IPR003509">
    <property type="entry name" value="UPF0102_YraN-like"/>
</dbReference>
<dbReference type="HAMAP" id="MF_00048">
    <property type="entry name" value="UPF0102"/>
    <property type="match status" value="1"/>
</dbReference>
<dbReference type="STRING" id="582899.Hden_3399"/>
<dbReference type="Proteomes" id="UP000002033">
    <property type="component" value="Chromosome"/>
</dbReference>
<dbReference type="RefSeq" id="WP_013217351.1">
    <property type="nucleotide sequence ID" value="NC_014313.1"/>
</dbReference>
<keyword evidence="3" id="KW-1133">Transmembrane helix</keyword>
<dbReference type="AlphaFoldDB" id="D8JXL1"/>
<dbReference type="HOGENOM" id="CLU_115353_0_2_5"/>
<dbReference type="NCBIfam" id="NF009151">
    <property type="entry name" value="PRK12497.1-5"/>
    <property type="match status" value="1"/>
</dbReference>
<evidence type="ECO:0000313" key="5">
    <source>
        <dbReference type="Proteomes" id="UP000002033"/>
    </source>
</evidence>
<feature type="transmembrane region" description="Helical" evidence="3">
    <location>
        <begin position="20"/>
        <end position="38"/>
    </location>
</feature>
<comment type="similarity">
    <text evidence="1 2">Belongs to the UPF0102 family.</text>
</comment>
<dbReference type="PANTHER" id="PTHR34039">
    <property type="entry name" value="UPF0102 PROTEIN YRAN"/>
    <property type="match status" value="1"/>
</dbReference>
<reference evidence="5" key="1">
    <citation type="journal article" date="2011" name="J. Bacteriol.">
        <title>Genome sequences of eight morphologically diverse alphaproteobacteria.</title>
        <authorList>
            <consortium name="US DOE Joint Genome Institute"/>
            <person name="Brown P.J."/>
            <person name="Kysela D.T."/>
            <person name="Buechlein A."/>
            <person name="Hemmerich C."/>
            <person name="Brun Y.V."/>
        </authorList>
    </citation>
    <scope>NUCLEOTIDE SEQUENCE [LARGE SCALE GENOMIC DNA]</scope>
    <source>
        <strain evidence="5">ATCC 51888 / DSM 1869 / NCIB 11706 / TK 0415</strain>
    </source>
</reference>
<evidence type="ECO:0000256" key="2">
    <source>
        <dbReference type="HAMAP-Rule" id="MF_00048"/>
    </source>
</evidence>
<dbReference type="EMBL" id="CP002083">
    <property type="protein sequence ID" value="ADJ25192.1"/>
    <property type="molecule type" value="Genomic_DNA"/>
</dbReference>
<dbReference type="KEGG" id="hdn:Hden_3399"/>
<accession>D8JXL1</accession>
<evidence type="ECO:0000256" key="3">
    <source>
        <dbReference type="SAM" id="Phobius"/>
    </source>
</evidence>
<keyword evidence="5" id="KW-1185">Reference proteome</keyword>
<evidence type="ECO:0000313" key="4">
    <source>
        <dbReference type="EMBL" id="ADJ25192.1"/>
    </source>
</evidence>
<dbReference type="InterPro" id="IPR011335">
    <property type="entry name" value="Restrct_endonuc-II-like"/>
</dbReference>
<dbReference type="GO" id="GO:0003676">
    <property type="term" value="F:nucleic acid binding"/>
    <property type="evidence" value="ECO:0007669"/>
    <property type="project" value="InterPro"/>
</dbReference>
<dbReference type="SUPFAM" id="SSF52980">
    <property type="entry name" value="Restriction endonuclease-like"/>
    <property type="match status" value="1"/>
</dbReference>
<protein>
    <recommendedName>
        <fullName evidence="2">UPF0102 protein Hden_3399</fullName>
    </recommendedName>
</protein>
<keyword evidence="3" id="KW-0472">Membrane</keyword>
<name>D8JXL1_HYPDA</name>
<organism evidence="4 5">
    <name type="scientific">Hyphomicrobium denitrificans (strain ATCC 51888 / DSM 1869 / NCIMB 11706 / TK 0415)</name>
    <dbReference type="NCBI Taxonomy" id="582899"/>
    <lineage>
        <taxon>Bacteria</taxon>
        <taxon>Pseudomonadati</taxon>
        <taxon>Pseudomonadota</taxon>
        <taxon>Alphaproteobacteria</taxon>
        <taxon>Hyphomicrobiales</taxon>
        <taxon>Hyphomicrobiaceae</taxon>
        <taxon>Hyphomicrobium</taxon>
    </lineage>
</organism>